<dbReference type="EMBL" id="JADGJH010000060">
    <property type="protein sequence ID" value="KAJ3140076.1"/>
    <property type="molecule type" value="Genomic_DNA"/>
</dbReference>
<evidence type="ECO:0000313" key="2">
    <source>
        <dbReference type="EMBL" id="KAJ3140076.1"/>
    </source>
</evidence>
<dbReference type="AlphaFoldDB" id="A0AAD5TES6"/>
<protein>
    <submittedName>
        <fullName evidence="2">Uncharacterized protein</fullName>
    </submittedName>
</protein>
<reference evidence="2" key="1">
    <citation type="submission" date="2020-05" db="EMBL/GenBank/DDBJ databases">
        <title>Phylogenomic resolution of chytrid fungi.</title>
        <authorList>
            <person name="Stajich J.E."/>
            <person name="Amses K."/>
            <person name="Simmons R."/>
            <person name="Seto K."/>
            <person name="Myers J."/>
            <person name="Bonds A."/>
            <person name="Quandt C.A."/>
            <person name="Barry K."/>
            <person name="Liu P."/>
            <person name="Grigoriev I."/>
            <person name="Longcore J.E."/>
            <person name="James T.Y."/>
        </authorList>
    </citation>
    <scope>NUCLEOTIDE SEQUENCE</scope>
    <source>
        <strain evidence="2">JEL0513</strain>
    </source>
</reference>
<comment type="caution">
    <text evidence="2">The sequence shown here is derived from an EMBL/GenBank/DDBJ whole genome shotgun (WGS) entry which is preliminary data.</text>
</comment>
<keyword evidence="3" id="KW-1185">Reference proteome</keyword>
<evidence type="ECO:0000313" key="3">
    <source>
        <dbReference type="Proteomes" id="UP001211907"/>
    </source>
</evidence>
<accession>A0AAD5TES6</accession>
<feature type="region of interest" description="Disordered" evidence="1">
    <location>
        <begin position="306"/>
        <end position="345"/>
    </location>
</feature>
<feature type="compositionally biased region" description="Basic and acidic residues" evidence="1">
    <location>
        <begin position="264"/>
        <end position="279"/>
    </location>
</feature>
<feature type="region of interest" description="Disordered" evidence="1">
    <location>
        <begin position="247"/>
        <end position="286"/>
    </location>
</feature>
<name>A0AAD5TES6_9FUNG</name>
<proteinExistence type="predicted"/>
<evidence type="ECO:0000256" key="1">
    <source>
        <dbReference type="SAM" id="MobiDB-lite"/>
    </source>
</evidence>
<sequence length="561" mass="60793">MTESTPLSATSIGVASSLFGENINSTKTVTKTVHVDSNDRKNGLNYTTSISGGPDLGLDHFYKTPTVTRSGSSPSPATIATTSPLVHAVISSPRTTIFAYAGERIPPSFGLKLAGQLVDAGRREVNEKEKETGVAEESQQNTNFQSAVVEADAGVVDGGGVAVEGKIVGGAATIIATSTSTEIPAQIIPETTATVATATIATQATTASTKINSNKRNSVFSVASTTAFVDYLADLFKAIPTASTASSLPQNYDAHLPGKRRQEKQHQQQEALEHQHEQELNISSTSSIQNPRISLTQFRPYSPYHNFNFSRNIQQPAKNPNNSTLSSSAVESTTPKTFSLRNRDSERSGLFLQSSSIRKFRPYPLLRSTSSSSSQYRNRISFQRYNMRLNRYSYANDDPSNFGGEPFRDASVSDLESHVDLDSSIAGTDALENFSDNYEEEEDGGEVEEEEDEEFAGDDLDATENALLHDGWKSFIEWRNGIENLGQANTEEDGLLENSTDQDEIFSTQEVRSESFHESGNFSAFSIKDVVPITQLAETSVENALAQIEGGERTTGRGGKG</sequence>
<dbReference type="Proteomes" id="UP001211907">
    <property type="component" value="Unassembled WGS sequence"/>
</dbReference>
<organism evidence="2 3">
    <name type="scientific">Physocladia obscura</name>
    <dbReference type="NCBI Taxonomy" id="109957"/>
    <lineage>
        <taxon>Eukaryota</taxon>
        <taxon>Fungi</taxon>
        <taxon>Fungi incertae sedis</taxon>
        <taxon>Chytridiomycota</taxon>
        <taxon>Chytridiomycota incertae sedis</taxon>
        <taxon>Chytridiomycetes</taxon>
        <taxon>Chytridiales</taxon>
        <taxon>Chytriomycetaceae</taxon>
        <taxon>Physocladia</taxon>
    </lineage>
</organism>
<feature type="compositionally biased region" description="Acidic residues" evidence="1">
    <location>
        <begin position="437"/>
        <end position="456"/>
    </location>
</feature>
<gene>
    <name evidence="2" type="ORF">HK100_010705</name>
</gene>
<feature type="compositionally biased region" description="Polar residues" evidence="1">
    <location>
        <begin position="306"/>
        <end position="340"/>
    </location>
</feature>
<feature type="region of interest" description="Disordered" evidence="1">
    <location>
        <begin position="429"/>
        <end position="456"/>
    </location>
</feature>